<dbReference type="Pfam" id="PF00990">
    <property type="entry name" value="GGDEF"/>
    <property type="match status" value="1"/>
</dbReference>
<dbReference type="AlphaFoldDB" id="A0A2K9LIB5"/>
<keyword evidence="8" id="KW-1185">Reference proteome</keyword>
<dbReference type="InterPro" id="IPR043128">
    <property type="entry name" value="Rev_trsase/Diguanyl_cyclase"/>
</dbReference>
<dbReference type="EC" id="2.7.7.65" evidence="2"/>
<dbReference type="OrthoDB" id="9813903at2"/>
<organism evidence="7 8">
    <name type="scientific">Ketobacter alkanivorans</name>
    <dbReference type="NCBI Taxonomy" id="1917421"/>
    <lineage>
        <taxon>Bacteria</taxon>
        <taxon>Pseudomonadati</taxon>
        <taxon>Pseudomonadota</taxon>
        <taxon>Gammaproteobacteria</taxon>
        <taxon>Pseudomonadales</taxon>
        <taxon>Ketobacteraceae</taxon>
        <taxon>Ketobacter</taxon>
    </lineage>
</organism>
<dbReference type="InterPro" id="IPR011006">
    <property type="entry name" value="CheY-like_superfamily"/>
</dbReference>
<evidence type="ECO:0000256" key="3">
    <source>
        <dbReference type="ARBA" id="ARBA00034247"/>
    </source>
</evidence>
<evidence type="ECO:0000313" key="8">
    <source>
        <dbReference type="Proteomes" id="UP000235116"/>
    </source>
</evidence>
<dbReference type="CDD" id="cd01949">
    <property type="entry name" value="GGDEF"/>
    <property type="match status" value="1"/>
</dbReference>
<dbReference type="InterPro" id="IPR000160">
    <property type="entry name" value="GGDEF_dom"/>
</dbReference>
<dbReference type="FunFam" id="3.30.70.270:FF:000001">
    <property type="entry name" value="Diguanylate cyclase domain protein"/>
    <property type="match status" value="1"/>
</dbReference>
<gene>
    <name evidence="7" type="ORF">Kalk_06015</name>
</gene>
<dbReference type="SUPFAM" id="SSF55073">
    <property type="entry name" value="Nucleotide cyclase"/>
    <property type="match status" value="1"/>
</dbReference>
<dbReference type="InterPro" id="IPR050469">
    <property type="entry name" value="Diguanylate_Cyclase"/>
</dbReference>
<evidence type="ECO:0000259" key="6">
    <source>
        <dbReference type="PROSITE" id="PS50887"/>
    </source>
</evidence>
<comment type="catalytic activity">
    <reaction evidence="3">
        <text>2 GTP = 3',3'-c-di-GMP + 2 diphosphate</text>
        <dbReference type="Rhea" id="RHEA:24898"/>
        <dbReference type="ChEBI" id="CHEBI:33019"/>
        <dbReference type="ChEBI" id="CHEBI:37565"/>
        <dbReference type="ChEBI" id="CHEBI:58805"/>
        <dbReference type="EC" id="2.7.7.65"/>
    </reaction>
</comment>
<dbReference type="SUPFAM" id="SSF55781">
    <property type="entry name" value="GAF domain-like"/>
    <property type="match status" value="1"/>
</dbReference>
<dbReference type="PROSITE" id="PS50110">
    <property type="entry name" value="RESPONSE_REGULATORY"/>
    <property type="match status" value="1"/>
</dbReference>
<dbReference type="PROSITE" id="PS50887">
    <property type="entry name" value="GGDEF"/>
    <property type="match status" value="1"/>
</dbReference>
<dbReference type="RefSeq" id="WP_101893340.1">
    <property type="nucleotide sequence ID" value="NZ_CP022684.1"/>
</dbReference>
<dbReference type="Proteomes" id="UP000235116">
    <property type="component" value="Chromosome"/>
</dbReference>
<dbReference type="Pfam" id="PF00072">
    <property type="entry name" value="Response_reg"/>
    <property type="match status" value="1"/>
</dbReference>
<dbReference type="NCBIfam" id="TIGR00254">
    <property type="entry name" value="GGDEF"/>
    <property type="match status" value="1"/>
</dbReference>
<dbReference type="Gene3D" id="3.30.70.270">
    <property type="match status" value="1"/>
</dbReference>
<dbReference type="GO" id="GO:0000160">
    <property type="term" value="P:phosphorelay signal transduction system"/>
    <property type="evidence" value="ECO:0007669"/>
    <property type="project" value="InterPro"/>
</dbReference>
<feature type="domain" description="Response regulatory" evidence="5">
    <location>
        <begin position="5"/>
        <end position="128"/>
    </location>
</feature>
<reference evidence="8" key="1">
    <citation type="submission" date="2017-08" db="EMBL/GenBank/DDBJ databases">
        <title>Direct submision.</title>
        <authorList>
            <person name="Kim S.-J."/>
            <person name="Rhee S.-K."/>
        </authorList>
    </citation>
    <scope>NUCLEOTIDE SEQUENCE [LARGE SCALE GENOMIC DNA]</scope>
    <source>
        <strain evidence="8">GI5</strain>
    </source>
</reference>
<evidence type="ECO:0000259" key="5">
    <source>
        <dbReference type="PROSITE" id="PS50110"/>
    </source>
</evidence>
<dbReference type="GO" id="GO:0043709">
    <property type="term" value="P:cell adhesion involved in single-species biofilm formation"/>
    <property type="evidence" value="ECO:0007669"/>
    <property type="project" value="TreeGrafter"/>
</dbReference>
<evidence type="ECO:0000256" key="4">
    <source>
        <dbReference type="PROSITE-ProRule" id="PRU00169"/>
    </source>
</evidence>
<dbReference type="SMART" id="SM00267">
    <property type="entry name" value="GGDEF"/>
    <property type="match status" value="1"/>
</dbReference>
<dbReference type="GO" id="GO:0005886">
    <property type="term" value="C:plasma membrane"/>
    <property type="evidence" value="ECO:0007669"/>
    <property type="project" value="TreeGrafter"/>
</dbReference>
<dbReference type="GO" id="GO:0052621">
    <property type="term" value="F:diguanylate cyclase activity"/>
    <property type="evidence" value="ECO:0007669"/>
    <property type="project" value="UniProtKB-EC"/>
</dbReference>
<feature type="modified residue" description="4-aspartylphosphate" evidence="4">
    <location>
        <position position="62"/>
    </location>
</feature>
<comment type="cofactor">
    <cofactor evidence="1">
        <name>Mg(2+)</name>
        <dbReference type="ChEBI" id="CHEBI:18420"/>
    </cofactor>
</comment>
<keyword evidence="4" id="KW-0597">Phosphoprotein</keyword>
<dbReference type="KEGG" id="kak:Kalk_06015"/>
<dbReference type="Gene3D" id="3.40.50.2300">
    <property type="match status" value="1"/>
</dbReference>
<evidence type="ECO:0000256" key="2">
    <source>
        <dbReference type="ARBA" id="ARBA00012528"/>
    </source>
</evidence>
<evidence type="ECO:0000256" key="1">
    <source>
        <dbReference type="ARBA" id="ARBA00001946"/>
    </source>
</evidence>
<protein>
    <recommendedName>
        <fullName evidence="2">diguanylate cyclase</fullName>
        <ecNumber evidence="2">2.7.7.65</ecNumber>
    </recommendedName>
</protein>
<dbReference type="InterPro" id="IPR001789">
    <property type="entry name" value="Sig_transdc_resp-reg_receiver"/>
</dbReference>
<accession>A0A2K9LIB5</accession>
<dbReference type="InterPro" id="IPR029787">
    <property type="entry name" value="Nucleotide_cyclase"/>
</dbReference>
<name>A0A2K9LIB5_9GAMM</name>
<proteinExistence type="predicted"/>
<evidence type="ECO:0000313" key="7">
    <source>
        <dbReference type="EMBL" id="AUM12003.1"/>
    </source>
</evidence>
<dbReference type="EMBL" id="CP022684">
    <property type="protein sequence ID" value="AUM12003.1"/>
    <property type="molecule type" value="Genomic_DNA"/>
</dbReference>
<dbReference type="PANTHER" id="PTHR45138:SF9">
    <property type="entry name" value="DIGUANYLATE CYCLASE DGCM-RELATED"/>
    <property type="match status" value="1"/>
</dbReference>
<dbReference type="PANTHER" id="PTHR45138">
    <property type="entry name" value="REGULATORY COMPONENTS OF SENSORY TRANSDUCTION SYSTEM"/>
    <property type="match status" value="1"/>
</dbReference>
<dbReference type="SUPFAM" id="SSF52172">
    <property type="entry name" value="CheY-like"/>
    <property type="match status" value="1"/>
</dbReference>
<feature type="domain" description="GGDEF" evidence="6">
    <location>
        <begin position="356"/>
        <end position="489"/>
    </location>
</feature>
<dbReference type="SMART" id="SM00448">
    <property type="entry name" value="REC"/>
    <property type="match status" value="1"/>
</dbReference>
<sequence length="491" mass="55160">MKKPVIICVDDEKIVLTSLKSQLSHQFSSKYQVELAESAEETLELIDELIESGTDIPLIIADYVMPGMYGDELLVRIKEKLPETLSIMLTGQATAEAVGEAVNRAGLFRYIAKPWHESDFLLTVSTALDSYTQKREIQRRDRFRHVLAKVISLALKPETLDQQLETALTSLLSMPELASGCAAIYLLDQNQEQLELRTQWGQESDFAASQPFSTECEQRVVPNGSKRPCRFYLPLLYQGTPMGALEVKAQSSANCCQELPELLASYAEALAGIIQLKQYHHALEKHNAELEHTVQKRTKDLQDAFEQQSKLNNILLEANRKLDFYASMDGLTSLYNRRFFLKLANSELERARRYAHPTTFLMLDLDYFKEVNDEFGHLAGDHVLEQVARMLVAESREADLIGRLGGEEFAILSPESTLQQATRLAERIRTRLNKEIINFDGHSIKLTVSIGIAEVGSEEPDIQGAMSRADKALYKSKGTGRNTVSIAEAES</sequence>
<dbReference type="GO" id="GO:1902201">
    <property type="term" value="P:negative regulation of bacterial-type flagellum-dependent cell motility"/>
    <property type="evidence" value="ECO:0007669"/>
    <property type="project" value="TreeGrafter"/>
</dbReference>